<reference evidence="3" key="1">
    <citation type="journal article" date="2019" name="Int. J. Syst. Evol. Microbiol.">
        <title>The Global Catalogue of Microorganisms (GCM) 10K type strain sequencing project: providing services to taxonomists for standard genome sequencing and annotation.</title>
        <authorList>
            <consortium name="The Broad Institute Genomics Platform"/>
            <consortium name="The Broad Institute Genome Sequencing Center for Infectious Disease"/>
            <person name="Wu L."/>
            <person name="Ma J."/>
        </authorList>
    </citation>
    <scope>NUCLEOTIDE SEQUENCE [LARGE SCALE GENOMIC DNA]</scope>
    <source>
        <strain evidence="3">CGMCC 1.3685</strain>
    </source>
</reference>
<name>A0ABQ2DAW9_9MICC</name>
<keyword evidence="3" id="KW-1185">Reference proteome</keyword>
<evidence type="ECO:0000259" key="1">
    <source>
        <dbReference type="PROSITE" id="PS51729"/>
    </source>
</evidence>
<dbReference type="Gene3D" id="3.40.630.30">
    <property type="match status" value="1"/>
</dbReference>
<dbReference type="CDD" id="cd04301">
    <property type="entry name" value="NAT_SF"/>
    <property type="match status" value="1"/>
</dbReference>
<dbReference type="Proteomes" id="UP000606115">
    <property type="component" value="Unassembled WGS sequence"/>
</dbReference>
<organism evidence="2 3">
    <name type="scientific">Glutamicibacter ardleyensis</name>
    <dbReference type="NCBI Taxonomy" id="225894"/>
    <lineage>
        <taxon>Bacteria</taxon>
        <taxon>Bacillati</taxon>
        <taxon>Actinomycetota</taxon>
        <taxon>Actinomycetes</taxon>
        <taxon>Micrococcales</taxon>
        <taxon>Micrococcaceae</taxon>
        <taxon>Glutamicibacter</taxon>
    </lineage>
</organism>
<dbReference type="GeneID" id="303303167"/>
<dbReference type="Pfam" id="PF14542">
    <property type="entry name" value="Acetyltransf_CG"/>
    <property type="match status" value="1"/>
</dbReference>
<dbReference type="InterPro" id="IPR045057">
    <property type="entry name" value="Gcn5-rel_NAT"/>
</dbReference>
<accession>A0ABQ2DAW9</accession>
<dbReference type="EMBL" id="BMKX01000001">
    <property type="protein sequence ID" value="GGJ51617.1"/>
    <property type="molecule type" value="Genomic_DNA"/>
</dbReference>
<dbReference type="InterPro" id="IPR016181">
    <property type="entry name" value="Acyl_CoA_acyltransferase"/>
</dbReference>
<dbReference type="SUPFAM" id="SSF55729">
    <property type="entry name" value="Acyl-CoA N-acyltransferases (Nat)"/>
    <property type="match status" value="1"/>
</dbReference>
<dbReference type="RefSeq" id="WP_096255171.1">
    <property type="nucleotide sequence ID" value="NZ_BMKX01000001.1"/>
</dbReference>
<evidence type="ECO:0000313" key="2">
    <source>
        <dbReference type="EMBL" id="GGJ51617.1"/>
    </source>
</evidence>
<proteinExistence type="predicted"/>
<sequence length="110" mass="12111">MSEITPAYLPDRNRYALDDNGKLIGAAHYRDFQGVDGVERIFFHTVVDEQYGGQGLASVMVKFALDNTISGGAKIVAVCPYVKAYIAKHPEFQEHLAATMDEHLKVLPSA</sequence>
<dbReference type="PANTHER" id="PTHR31435">
    <property type="entry name" value="PROTEIN NATD1"/>
    <property type="match status" value="1"/>
</dbReference>
<dbReference type="PANTHER" id="PTHR31435:SF10">
    <property type="entry name" value="BSR4717 PROTEIN"/>
    <property type="match status" value="1"/>
</dbReference>
<evidence type="ECO:0000313" key="3">
    <source>
        <dbReference type="Proteomes" id="UP000606115"/>
    </source>
</evidence>
<feature type="domain" description="N-acetyltransferase" evidence="1">
    <location>
        <begin position="7"/>
        <end position="97"/>
    </location>
</feature>
<gene>
    <name evidence="2" type="ORF">GCM10007173_07740</name>
</gene>
<protein>
    <recommendedName>
        <fullName evidence="1">N-acetyltransferase domain-containing protein</fullName>
    </recommendedName>
</protein>
<dbReference type="InterPro" id="IPR031165">
    <property type="entry name" value="GNAT_YJDJ"/>
</dbReference>
<dbReference type="PROSITE" id="PS51729">
    <property type="entry name" value="GNAT_YJDJ"/>
    <property type="match status" value="1"/>
</dbReference>
<comment type="caution">
    <text evidence="2">The sequence shown here is derived from an EMBL/GenBank/DDBJ whole genome shotgun (WGS) entry which is preliminary data.</text>
</comment>